<dbReference type="PANTHER" id="PTHR30024:SF47">
    <property type="entry name" value="TAURINE-BINDING PERIPLASMIC PROTEIN"/>
    <property type="match status" value="1"/>
</dbReference>
<dbReference type="SUPFAM" id="SSF53850">
    <property type="entry name" value="Periplasmic binding protein-like II"/>
    <property type="match status" value="1"/>
</dbReference>
<proteinExistence type="inferred from homology"/>
<sequence length="307" mass="32519">MRIAVPDLISNSYFPAVAAVELGFFKAEGLDAELELIFPVPKTMEVLRDGKLDFVAGAAHATLQAFPNWKGAKLLAALAQNTYWMLVLRADLNAQMGDVGAVKGLRIGAAPGPDSTIRQLLVEAGIDLEKDNVDVGPVPGSTGAGVSFGVNAAKALEDGVIDGFWANAMGVEVAVRKGIGTVVLDARRGICPPAAVHYTFPALVTSDAVIEKDPEGVRAAVRAVVKVQRALKEEPSRATEVGERLFPAMEASMIAGLIERDLPFYDPSISEDKVKAMNGFAKDIGLLTEEAAYNQVVGTQFSGLWAE</sequence>
<comment type="similarity">
    <text evidence="2">Belongs to the bacterial solute-binding protein SsuA/TauA family.</text>
</comment>
<dbReference type="Pfam" id="PF09084">
    <property type="entry name" value="NMT1"/>
    <property type="match status" value="1"/>
</dbReference>
<evidence type="ECO:0000313" key="5">
    <source>
        <dbReference type="EMBL" id="SUZ84233.1"/>
    </source>
</evidence>
<organism evidence="5">
    <name type="scientific">marine metagenome</name>
    <dbReference type="NCBI Taxonomy" id="408172"/>
    <lineage>
        <taxon>unclassified sequences</taxon>
        <taxon>metagenomes</taxon>
        <taxon>ecological metagenomes</taxon>
    </lineage>
</organism>
<protein>
    <recommendedName>
        <fullName evidence="4">SsuA/THI5-like domain-containing protein</fullName>
    </recommendedName>
</protein>
<gene>
    <name evidence="5" type="ORF">METZ01_LOCUS37087</name>
</gene>
<evidence type="ECO:0000259" key="4">
    <source>
        <dbReference type="Pfam" id="PF09084"/>
    </source>
</evidence>
<evidence type="ECO:0000256" key="3">
    <source>
        <dbReference type="ARBA" id="ARBA00022729"/>
    </source>
</evidence>
<evidence type="ECO:0000256" key="2">
    <source>
        <dbReference type="ARBA" id="ARBA00010742"/>
    </source>
</evidence>
<dbReference type="AlphaFoldDB" id="A0A381R3S2"/>
<name>A0A381R3S2_9ZZZZ</name>
<reference evidence="5" key="1">
    <citation type="submission" date="2018-05" db="EMBL/GenBank/DDBJ databases">
        <authorList>
            <person name="Lanie J.A."/>
            <person name="Ng W.-L."/>
            <person name="Kazmierczak K.M."/>
            <person name="Andrzejewski T.M."/>
            <person name="Davidsen T.M."/>
            <person name="Wayne K.J."/>
            <person name="Tettelin H."/>
            <person name="Glass J.I."/>
            <person name="Rusch D."/>
            <person name="Podicherti R."/>
            <person name="Tsui H.-C.T."/>
            <person name="Winkler M.E."/>
        </authorList>
    </citation>
    <scope>NUCLEOTIDE SEQUENCE</scope>
</reference>
<accession>A0A381R3S2</accession>
<evidence type="ECO:0000256" key="1">
    <source>
        <dbReference type="ARBA" id="ARBA00004418"/>
    </source>
</evidence>
<feature type="domain" description="SsuA/THI5-like" evidence="4">
    <location>
        <begin position="14"/>
        <end position="238"/>
    </location>
</feature>
<dbReference type="EMBL" id="UINC01001586">
    <property type="protein sequence ID" value="SUZ84233.1"/>
    <property type="molecule type" value="Genomic_DNA"/>
</dbReference>
<dbReference type="GO" id="GO:0042597">
    <property type="term" value="C:periplasmic space"/>
    <property type="evidence" value="ECO:0007669"/>
    <property type="project" value="UniProtKB-SubCell"/>
</dbReference>
<dbReference type="PANTHER" id="PTHR30024">
    <property type="entry name" value="ALIPHATIC SULFONATES-BINDING PROTEIN-RELATED"/>
    <property type="match status" value="1"/>
</dbReference>
<keyword evidence="3" id="KW-0732">Signal</keyword>
<comment type="subcellular location">
    <subcellularLocation>
        <location evidence="1">Periplasm</location>
    </subcellularLocation>
</comment>
<dbReference type="Gene3D" id="3.40.190.10">
    <property type="entry name" value="Periplasmic binding protein-like II"/>
    <property type="match status" value="2"/>
</dbReference>
<dbReference type="InterPro" id="IPR015168">
    <property type="entry name" value="SsuA/THI5"/>
</dbReference>